<keyword evidence="3" id="KW-0378">Hydrolase</keyword>
<evidence type="ECO:0000256" key="2">
    <source>
        <dbReference type="ARBA" id="ARBA00022670"/>
    </source>
</evidence>
<evidence type="ECO:0000256" key="1">
    <source>
        <dbReference type="ARBA" id="ARBA00007074"/>
    </source>
</evidence>
<dbReference type="EMBL" id="JACSQB010000008">
    <property type="protein sequence ID" value="MBD8045667.1"/>
    <property type="molecule type" value="Genomic_DNA"/>
</dbReference>
<evidence type="ECO:0000313" key="7">
    <source>
        <dbReference type="Proteomes" id="UP000627166"/>
    </source>
</evidence>
<accession>A0ABR8YN45</accession>
<dbReference type="Proteomes" id="UP000627166">
    <property type="component" value="Unassembled WGS sequence"/>
</dbReference>
<keyword evidence="4" id="KW-0788">Thiol protease</keyword>
<sequence>MFTQFSSKVARVKTEMLYPDFWINNSNTSKKIISSNDDIKKYNEKSFREKVIENIFLRQNYINEYELINLILSISKPHTTTRYKNGVALGREYFLELSKNLNLEAIKEENSLSYGMVTRRSYIKSYPTEDRIFKNPQDYDLDRLMETSVNICEPCLILHESKDKQWYFVKTYRYNGWIKKEYVAVGDKDSILKYLKAKDFLVVTGRRIYTGFNPFEKGISMVPIDMGVKLPLVEKEEVWETIYDMYPCGSYVVWFPMRLYDGSLKFTQTLISRSEDVHYGHLPYTEENIIRQSFKCLGERYGWGGEFFGRDCSSLVVDVFSTMGLIIPRNTSQQEKNAIGISKSIGNMTIDEKKKILDITSPGSLIYLNGHVMIYLGKYEDEYFLIHNTIGFYISRICSEKKGDLYYVSAKGVVVSPLTLIYTSEGESYLRAIRTIKIFG</sequence>
<dbReference type="PROSITE" id="PS51935">
    <property type="entry name" value="NLPC_P60"/>
    <property type="match status" value="1"/>
</dbReference>
<evidence type="ECO:0000256" key="3">
    <source>
        <dbReference type="ARBA" id="ARBA00022801"/>
    </source>
</evidence>
<dbReference type="Pfam" id="PF12913">
    <property type="entry name" value="SH3_6"/>
    <property type="match status" value="1"/>
</dbReference>
<evidence type="ECO:0000256" key="4">
    <source>
        <dbReference type="ARBA" id="ARBA00022807"/>
    </source>
</evidence>
<feature type="domain" description="NlpC/P60" evidence="5">
    <location>
        <begin position="283"/>
        <end position="414"/>
    </location>
</feature>
<dbReference type="PIRSF" id="PIRSF019015">
    <property type="entry name" value="P60_peptidase_YkfC"/>
    <property type="match status" value="1"/>
</dbReference>
<comment type="similarity">
    <text evidence="1">Belongs to the peptidase C40 family.</text>
</comment>
<dbReference type="InterPro" id="IPR027017">
    <property type="entry name" value="P60_peptidase_YkfC"/>
</dbReference>
<dbReference type="InterPro" id="IPR039439">
    <property type="entry name" value="SH3b1_dom"/>
</dbReference>
<organism evidence="6 7">
    <name type="scientific">Clostridium faecium</name>
    <dbReference type="NCBI Taxonomy" id="2762223"/>
    <lineage>
        <taxon>Bacteria</taxon>
        <taxon>Bacillati</taxon>
        <taxon>Bacillota</taxon>
        <taxon>Clostridia</taxon>
        <taxon>Eubacteriales</taxon>
        <taxon>Clostridiaceae</taxon>
        <taxon>Clostridium</taxon>
    </lineage>
</organism>
<dbReference type="Gene3D" id="3.90.1720.10">
    <property type="entry name" value="endopeptidase domain like (from Nostoc punctiforme)"/>
    <property type="match status" value="1"/>
</dbReference>
<keyword evidence="7" id="KW-1185">Reference proteome</keyword>
<dbReference type="SUPFAM" id="SSF54001">
    <property type="entry name" value="Cysteine proteinases"/>
    <property type="match status" value="1"/>
</dbReference>
<keyword evidence="2" id="KW-0645">Protease</keyword>
<protein>
    <submittedName>
        <fullName evidence="6">SH3 domain-containing protein</fullName>
    </submittedName>
</protein>
<comment type="caution">
    <text evidence="6">The sequence shown here is derived from an EMBL/GenBank/DDBJ whole genome shotgun (WGS) entry which is preliminary data.</text>
</comment>
<proteinExistence type="inferred from homology"/>
<gene>
    <name evidence="6" type="ORF">H9637_01175</name>
</gene>
<reference evidence="6 7" key="1">
    <citation type="submission" date="2020-08" db="EMBL/GenBank/DDBJ databases">
        <title>A Genomic Blueprint of the Chicken Gut Microbiome.</title>
        <authorList>
            <person name="Gilroy R."/>
            <person name="Ravi A."/>
            <person name="Getino M."/>
            <person name="Pursley I."/>
            <person name="Horton D.L."/>
            <person name="Alikhan N.-F."/>
            <person name="Baker D."/>
            <person name="Gharbi K."/>
            <person name="Hall N."/>
            <person name="Watson M."/>
            <person name="Adriaenssens E.M."/>
            <person name="Foster-Nyarko E."/>
            <person name="Jarju S."/>
            <person name="Secka A."/>
            <person name="Antonio M."/>
            <person name="Oren A."/>
            <person name="Chaudhuri R."/>
            <person name="La Ragione R.M."/>
            <person name="Hildebrand F."/>
            <person name="Pallen M.J."/>
        </authorList>
    </citation>
    <scope>NUCLEOTIDE SEQUENCE [LARGE SCALE GENOMIC DNA]</scope>
    <source>
        <strain evidence="6 7">N37</strain>
    </source>
</reference>
<dbReference type="Pfam" id="PF00877">
    <property type="entry name" value="NLPC_P60"/>
    <property type="match status" value="1"/>
</dbReference>
<dbReference type="InterPro" id="IPR000064">
    <property type="entry name" value="NLP_P60_dom"/>
</dbReference>
<evidence type="ECO:0000313" key="6">
    <source>
        <dbReference type="EMBL" id="MBD8045667.1"/>
    </source>
</evidence>
<dbReference type="RefSeq" id="WP_191738652.1">
    <property type="nucleotide sequence ID" value="NZ_JACSQB010000008.1"/>
</dbReference>
<name>A0ABR8YN45_9CLOT</name>
<dbReference type="InterPro" id="IPR038765">
    <property type="entry name" value="Papain-like_cys_pep_sf"/>
</dbReference>
<evidence type="ECO:0000259" key="5">
    <source>
        <dbReference type="PROSITE" id="PS51935"/>
    </source>
</evidence>